<feature type="transmembrane region" description="Helical" evidence="6">
    <location>
        <begin position="148"/>
        <end position="166"/>
    </location>
</feature>
<reference evidence="9" key="2">
    <citation type="journal article" date="2016" name="Int. J. Syst. Evol. Microbiol.">
        <title>Complete genome sequence and cell structure of Limnochorda pilosa, a Gram-negative spore-former within the phylum Firmicutes.</title>
        <authorList>
            <person name="Watanabe M."/>
            <person name="Kojima H."/>
            <person name="Fukui M."/>
        </authorList>
    </citation>
    <scope>NUCLEOTIDE SEQUENCE [LARGE SCALE GENOMIC DNA]</scope>
    <source>
        <strain evidence="9">HC45</strain>
    </source>
</reference>
<dbReference type="KEGG" id="lpil:LIP_0369"/>
<evidence type="ECO:0000313" key="8">
    <source>
        <dbReference type="EMBL" id="BAS26226.1"/>
    </source>
</evidence>
<dbReference type="Gene3D" id="1.20.950.20">
    <property type="entry name" value="Transmembrane di-heme cytochromes, Chain C"/>
    <property type="match status" value="1"/>
</dbReference>
<gene>
    <name evidence="8" type="ORF">LIP_0369</name>
</gene>
<dbReference type="InterPro" id="IPR036280">
    <property type="entry name" value="Multihaem_cyt_sf"/>
</dbReference>
<keyword evidence="2" id="KW-1003">Cell membrane</keyword>
<dbReference type="STRING" id="1555112.LIP_0369"/>
<feature type="domain" description="Cytochrome b561 bacterial/Ni-hydrogenase" evidence="7">
    <location>
        <begin position="2"/>
        <end position="180"/>
    </location>
</feature>
<organism evidence="8 9">
    <name type="scientific">Limnochorda pilosa</name>
    <dbReference type="NCBI Taxonomy" id="1555112"/>
    <lineage>
        <taxon>Bacteria</taxon>
        <taxon>Bacillati</taxon>
        <taxon>Bacillota</taxon>
        <taxon>Limnochordia</taxon>
        <taxon>Limnochordales</taxon>
        <taxon>Limnochordaceae</taxon>
        <taxon>Limnochorda</taxon>
    </lineage>
</organism>
<dbReference type="SUPFAM" id="SSF81342">
    <property type="entry name" value="Transmembrane di-heme cytochromes"/>
    <property type="match status" value="1"/>
</dbReference>
<dbReference type="GO" id="GO:0022904">
    <property type="term" value="P:respiratory electron transport chain"/>
    <property type="evidence" value="ECO:0007669"/>
    <property type="project" value="InterPro"/>
</dbReference>
<dbReference type="InterPro" id="IPR016174">
    <property type="entry name" value="Di-haem_cyt_TM"/>
</dbReference>
<reference evidence="9" key="1">
    <citation type="submission" date="2015-07" db="EMBL/GenBank/DDBJ databases">
        <title>Complete genome sequence and phylogenetic analysis of Limnochorda pilosa.</title>
        <authorList>
            <person name="Watanabe M."/>
            <person name="Kojima H."/>
            <person name="Fukui M."/>
        </authorList>
    </citation>
    <scope>NUCLEOTIDE SEQUENCE [LARGE SCALE GENOMIC DNA]</scope>
    <source>
        <strain evidence="9">HC45</strain>
    </source>
</reference>
<evidence type="ECO:0000256" key="4">
    <source>
        <dbReference type="ARBA" id="ARBA00022989"/>
    </source>
</evidence>
<feature type="transmembrane region" description="Helical" evidence="6">
    <location>
        <begin position="214"/>
        <end position="235"/>
    </location>
</feature>
<keyword evidence="4 6" id="KW-1133">Transmembrane helix</keyword>
<accession>A0A0K2SGJ3</accession>
<evidence type="ECO:0000259" key="7">
    <source>
        <dbReference type="Pfam" id="PF01292"/>
    </source>
</evidence>
<evidence type="ECO:0000256" key="1">
    <source>
        <dbReference type="ARBA" id="ARBA00004651"/>
    </source>
</evidence>
<dbReference type="SUPFAM" id="SSF48695">
    <property type="entry name" value="Multiheme cytochromes"/>
    <property type="match status" value="1"/>
</dbReference>
<evidence type="ECO:0000313" key="9">
    <source>
        <dbReference type="Proteomes" id="UP000065807"/>
    </source>
</evidence>
<proteinExistence type="predicted"/>
<sequence length="305" mass="33119">MMVSAFVVLSVTGLPQMFSGSGTGGALLGWLGGQSSVRAIHRGAAVVFMAVFVCHVLERVYRVLVQGRPFRILPGPQDVRDLIDEIRYDLGLRAERPRYGRFSYAEKVEYWSLIWGAVIMGASGLLLWNGAATAVLTQPVVVAVARVVHGWEAVLAVLAIVIWHVYHVHVRHVNRSMFTGYLTREEMLEEHPRELEEAGETPPVVMGWRRSVRLAGALLSTGLVVCFVVAAGWWMSLDPSGLVPPEEARGTVLAATPRAWGPSVPHDVSTRPGCGGCHGTRAAWPGPGFTAQLPAETCLSCHAQQ</sequence>
<keyword evidence="9" id="KW-1185">Reference proteome</keyword>
<dbReference type="GO" id="GO:0005886">
    <property type="term" value="C:plasma membrane"/>
    <property type="evidence" value="ECO:0007669"/>
    <property type="project" value="UniProtKB-SubCell"/>
</dbReference>
<keyword evidence="3 6" id="KW-0812">Transmembrane</keyword>
<feature type="transmembrane region" description="Helical" evidence="6">
    <location>
        <begin position="43"/>
        <end position="61"/>
    </location>
</feature>
<evidence type="ECO:0000256" key="2">
    <source>
        <dbReference type="ARBA" id="ARBA00022475"/>
    </source>
</evidence>
<dbReference type="AlphaFoldDB" id="A0A0K2SGJ3"/>
<dbReference type="GO" id="GO:0020037">
    <property type="term" value="F:heme binding"/>
    <property type="evidence" value="ECO:0007669"/>
    <property type="project" value="TreeGrafter"/>
</dbReference>
<dbReference type="InterPro" id="IPR051542">
    <property type="entry name" value="Hydrogenase_cytochrome"/>
</dbReference>
<feature type="transmembrane region" description="Helical" evidence="6">
    <location>
        <begin position="108"/>
        <end position="128"/>
    </location>
</feature>
<protein>
    <submittedName>
        <fullName evidence="8">Cytochrome B</fullName>
    </submittedName>
</protein>
<keyword evidence="5 6" id="KW-0472">Membrane</keyword>
<dbReference type="InterPro" id="IPR011577">
    <property type="entry name" value="Cyt_b561_bac/Ni-Hgenase"/>
</dbReference>
<dbReference type="Pfam" id="PF01292">
    <property type="entry name" value="Ni_hydr_CYTB"/>
    <property type="match status" value="1"/>
</dbReference>
<evidence type="ECO:0000256" key="3">
    <source>
        <dbReference type="ARBA" id="ARBA00022692"/>
    </source>
</evidence>
<dbReference type="GO" id="GO:0009055">
    <property type="term" value="F:electron transfer activity"/>
    <property type="evidence" value="ECO:0007669"/>
    <property type="project" value="InterPro"/>
</dbReference>
<dbReference type="Proteomes" id="UP000065807">
    <property type="component" value="Chromosome"/>
</dbReference>
<dbReference type="PANTHER" id="PTHR30485">
    <property type="entry name" value="NI/FE-HYDROGENASE 1 B-TYPE CYTOCHROME SUBUNIT"/>
    <property type="match status" value="1"/>
</dbReference>
<name>A0A0K2SGJ3_LIMPI</name>
<dbReference type="PANTHER" id="PTHR30485:SF0">
    <property type="entry name" value="NI_FE-HYDROGENASE 1 B-TYPE CYTOCHROME SUBUNIT-RELATED"/>
    <property type="match status" value="1"/>
</dbReference>
<evidence type="ECO:0000256" key="5">
    <source>
        <dbReference type="ARBA" id="ARBA00023136"/>
    </source>
</evidence>
<comment type="subcellular location">
    <subcellularLocation>
        <location evidence="1">Cell membrane</location>
        <topology evidence="1">Multi-pass membrane protein</topology>
    </subcellularLocation>
</comment>
<dbReference type="EMBL" id="AP014924">
    <property type="protein sequence ID" value="BAS26226.1"/>
    <property type="molecule type" value="Genomic_DNA"/>
</dbReference>
<evidence type="ECO:0000256" key="6">
    <source>
        <dbReference type="SAM" id="Phobius"/>
    </source>
</evidence>